<dbReference type="SUPFAM" id="SSF51735">
    <property type="entry name" value="NAD(P)-binding Rossmann-fold domains"/>
    <property type="match status" value="1"/>
</dbReference>
<feature type="domain" description="Gfo/Idh/MocA-like oxidoreductase N-terminal" evidence="1">
    <location>
        <begin position="6"/>
        <end position="132"/>
    </location>
</feature>
<dbReference type="Gene3D" id="3.30.360.10">
    <property type="entry name" value="Dihydrodipicolinate Reductase, domain 2"/>
    <property type="match status" value="1"/>
</dbReference>
<accession>A0AA95NCL5</accession>
<proteinExistence type="predicted"/>
<dbReference type="InterPro" id="IPR055170">
    <property type="entry name" value="GFO_IDH_MocA-like_dom"/>
</dbReference>
<dbReference type="Gene3D" id="3.40.50.720">
    <property type="entry name" value="NAD(P)-binding Rossmann-like Domain"/>
    <property type="match status" value="1"/>
</dbReference>
<dbReference type="InterPro" id="IPR036291">
    <property type="entry name" value="NAD(P)-bd_dom_sf"/>
</dbReference>
<feature type="domain" description="GFO/IDH/MocA-like oxidoreductase" evidence="2">
    <location>
        <begin position="143"/>
        <end position="275"/>
    </location>
</feature>
<organism evidence="3 4">
    <name type="scientific">Paucibacter sediminis</name>
    <dbReference type="NCBI Taxonomy" id="3019553"/>
    <lineage>
        <taxon>Bacteria</taxon>
        <taxon>Pseudomonadati</taxon>
        <taxon>Pseudomonadota</taxon>
        <taxon>Betaproteobacteria</taxon>
        <taxon>Burkholderiales</taxon>
        <taxon>Sphaerotilaceae</taxon>
        <taxon>Roseateles</taxon>
    </lineage>
</organism>
<protein>
    <submittedName>
        <fullName evidence="3">Gfo/Idh/MocA family oxidoreductase</fullName>
    </submittedName>
</protein>
<evidence type="ECO:0000313" key="4">
    <source>
        <dbReference type="Proteomes" id="UP001177769"/>
    </source>
</evidence>
<dbReference type="InterPro" id="IPR000683">
    <property type="entry name" value="Gfo/Idh/MocA-like_OxRdtase_N"/>
</dbReference>
<reference evidence="3" key="1">
    <citation type="submission" date="2023-01" db="EMBL/GenBank/DDBJ databases">
        <title>Whole genome sequence of Paucibacter sp. S2-9 isolated from pond sediment.</title>
        <authorList>
            <person name="Jung J.Y."/>
        </authorList>
    </citation>
    <scope>NUCLEOTIDE SEQUENCE</scope>
    <source>
        <strain evidence="3">S2-9</strain>
    </source>
</reference>
<evidence type="ECO:0000313" key="3">
    <source>
        <dbReference type="EMBL" id="WIT12567.1"/>
    </source>
</evidence>
<dbReference type="Pfam" id="PF22725">
    <property type="entry name" value="GFO_IDH_MocA_C3"/>
    <property type="match status" value="1"/>
</dbReference>
<gene>
    <name evidence="3" type="ORF">PFX98_02870</name>
</gene>
<dbReference type="SUPFAM" id="SSF55347">
    <property type="entry name" value="Glyceraldehyde-3-phosphate dehydrogenase-like, C-terminal domain"/>
    <property type="match status" value="1"/>
</dbReference>
<dbReference type="EMBL" id="CP116346">
    <property type="protein sequence ID" value="WIT12567.1"/>
    <property type="molecule type" value="Genomic_DNA"/>
</dbReference>
<dbReference type="AlphaFoldDB" id="A0AA95NCL5"/>
<sequence>MSAPLKLGMVGGGQGAFIGGVHRMAARLDGQWTLVAGALSSDPERAAASAQELGLEPARSYASWQEMARREAARPDGIDAVAIVTPNHLHAPVASAFLEVGIDVICDKPLATSLADARALQALAQCRERLLCLTHSYSGYPMVRQARALVEAGELGALRLIQVEYAQDWLAEPVEQQGQKQASWRCDPAQAGPAGALGDIGTHAYHLASFVSGLQAEAVCAELSSLVTGRQLDDHVQAMLRFPGGVRGMLWASQVATGCENALRLRVYGSRASLEFAQERPNELIVTPLGGAGQRLTRGRAGTAAQAQAATRIPAGHPEGYLEAFAQLYREAAEHIRARREGRLPAESSRWLTTAADGVAGLAFVEAVLASHRAGSAWTPLQQGQQQSGGEAA</sequence>
<dbReference type="GO" id="GO:0000166">
    <property type="term" value="F:nucleotide binding"/>
    <property type="evidence" value="ECO:0007669"/>
    <property type="project" value="InterPro"/>
</dbReference>
<dbReference type="RefSeq" id="WP_285233665.1">
    <property type="nucleotide sequence ID" value="NZ_CP116346.1"/>
</dbReference>
<evidence type="ECO:0000259" key="2">
    <source>
        <dbReference type="Pfam" id="PF22725"/>
    </source>
</evidence>
<dbReference type="PANTHER" id="PTHR43708">
    <property type="entry name" value="CONSERVED EXPRESSED OXIDOREDUCTASE (EUROFUNG)"/>
    <property type="match status" value="1"/>
</dbReference>
<keyword evidence="4" id="KW-1185">Reference proteome</keyword>
<name>A0AA95NCL5_9BURK</name>
<dbReference type="Proteomes" id="UP001177769">
    <property type="component" value="Chromosome"/>
</dbReference>
<dbReference type="KEGG" id="pais:PFX98_02870"/>
<dbReference type="InterPro" id="IPR051317">
    <property type="entry name" value="Gfo/Idh/MocA_oxidoreduct"/>
</dbReference>
<dbReference type="PANTHER" id="PTHR43708:SF3">
    <property type="entry name" value="OXIDOREDUCTASE"/>
    <property type="match status" value="1"/>
</dbReference>
<evidence type="ECO:0000259" key="1">
    <source>
        <dbReference type="Pfam" id="PF01408"/>
    </source>
</evidence>
<dbReference type="Pfam" id="PF01408">
    <property type="entry name" value="GFO_IDH_MocA"/>
    <property type="match status" value="1"/>
</dbReference>